<sequence length="539" mass="61482">MSQLDVEFLFSFAVYPKKFVSGWHNVILFSNDFGIWFYENGKGGLCFSMQTNCNCSDGFLSKSININVWSSIEIRQVFNGSDYIYTIKINNEIVFSEVKQNVIFFFDVEIFASGSLYEAQDGFIKDVYFINGNSNYVVYGPTPFQYNIFTVIEELEEEYLVSFDIYINDDTEECKFFFHNNVELIKFPEIFLHVIISQNSLCIGRGFECDFRTNSFNLNIWTNIKISQVFNGSVYNFSVKIHNETVYTKINQEAERYKNVFGTTYGDKKNGLLKNLLIINGKTSIMVNKIDANGYSAIKNLAPSIAHLDIWMMELLNTISEQKATINLQANQIKKLEQKLAVIETKINSQPATQSSPHQPSWSNIVRNKPNSSLQIGQVLVELKQAAKREKNIIIFGVPEPVAIANVTQTPPSVLPCITEILNVIGLTNDDVGFSKRLNTKKASNCRPIVVELKNITNKKIALINSRKLATHENFKTYRVSPDMSPAERELEYQLRKDRNIRNDKLRNDNPDAPFHWGIRDGAIIKIRGALTSRSTPTN</sequence>
<dbReference type="GeneID" id="136082686"/>
<feature type="coiled-coil region" evidence="1">
    <location>
        <begin position="319"/>
        <end position="346"/>
    </location>
</feature>
<evidence type="ECO:0000256" key="1">
    <source>
        <dbReference type="SAM" id="Coils"/>
    </source>
</evidence>
<name>A0ABM4C947_HYDVU</name>
<dbReference type="RefSeq" id="XP_065658176.1">
    <property type="nucleotide sequence ID" value="XM_065802104.1"/>
</dbReference>
<dbReference type="PANTHER" id="PTHR37445:SF3">
    <property type="entry name" value="ZINC FINGER PHD-TYPE DOMAIN-CONTAINING PROTEIN"/>
    <property type="match status" value="1"/>
</dbReference>
<protein>
    <submittedName>
        <fullName evidence="3">Uncharacterized protein LOC136082686</fullName>
    </submittedName>
</protein>
<organism evidence="2 3">
    <name type="scientific">Hydra vulgaris</name>
    <name type="common">Hydra</name>
    <name type="synonym">Hydra attenuata</name>
    <dbReference type="NCBI Taxonomy" id="6087"/>
    <lineage>
        <taxon>Eukaryota</taxon>
        <taxon>Metazoa</taxon>
        <taxon>Cnidaria</taxon>
        <taxon>Hydrozoa</taxon>
        <taxon>Hydroidolina</taxon>
        <taxon>Anthoathecata</taxon>
        <taxon>Aplanulata</taxon>
        <taxon>Hydridae</taxon>
        <taxon>Hydra</taxon>
    </lineage>
</organism>
<dbReference type="PANTHER" id="PTHR37445">
    <property type="entry name" value="PROTEIN CBG24663"/>
    <property type="match status" value="1"/>
</dbReference>
<reference evidence="3" key="1">
    <citation type="submission" date="2025-08" db="UniProtKB">
        <authorList>
            <consortium name="RefSeq"/>
        </authorList>
    </citation>
    <scope>IDENTIFICATION</scope>
</reference>
<evidence type="ECO:0000313" key="2">
    <source>
        <dbReference type="Proteomes" id="UP001652625"/>
    </source>
</evidence>
<keyword evidence="1" id="KW-0175">Coiled coil</keyword>
<accession>A0ABM4C947</accession>
<dbReference type="Proteomes" id="UP001652625">
    <property type="component" value="Chromosome 07"/>
</dbReference>
<keyword evidence="2" id="KW-1185">Reference proteome</keyword>
<evidence type="ECO:0000313" key="3">
    <source>
        <dbReference type="RefSeq" id="XP_065658176.1"/>
    </source>
</evidence>
<gene>
    <name evidence="3" type="primary">LOC136082686</name>
</gene>
<proteinExistence type="predicted"/>